<dbReference type="RefSeq" id="WP_073610626.1">
    <property type="nucleotide sequence ID" value="NZ_MRCG01000022.1"/>
</dbReference>
<dbReference type="EMBL" id="MRCG01000022">
    <property type="protein sequence ID" value="OKH44520.1"/>
    <property type="molecule type" value="Genomic_DNA"/>
</dbReference>
<evidence type="ECO:0000313" key="2">
    <source>
        <dbReference type="Proteomes" id="UP000185557"/>
    </source>
</evidence>
<dbReference type="STRING" id="549789.NIES30_22120"/>
<accession>A0A1U7IZJ0</accession>
<dbReference type="AlphaFoldDB" id="A0A1U7IZJ0"/>
<sequence>MAPEQLNTLIALADWLVAVTYRRSTGFCCWVITPELSSLTDGETYASSSAALAAGRSLVQYSTGPQIDFSRCRLSE</sequence>
<protein>
    <submittedName>
        <fullName evidence="1">Uncharacterized protein</fullName>
    </submittedName>
</protein>
<reference evidence="1 2" key="1">
    <citation type="submission" date="2016-11" db="EMBL/GenBank/DDBJ databases">
        <title>Draft Genome Sequences of Nine Cyanobacterial Strains from Diverse Habitats.</title>
        <authorList>
            <person name="Zhu T."/>
            <person name="Hou S."/>
            <person name="Lu X."/>
            <person name="Hess W.R."/>
        </authorList>
    </citation>
    <scope>NUCLEOTIDE SEQUENCE [LARGE SCALE GENOMIC DNA]</scope>
    <source>
        <strain evidence="1 2">NIES-30</strain>
    </source>
</reference>
<evidence type="ECO:0000313" key="1">
    <source>
        <dbReference type="EMBL" id="OKH44520.1"/>
    </source>
</evidence>
<organism evidence="1 2">
    <name type="scientific">Phormidium tenue NIES-30</name>
    <dbReference type="NCBI Taxonomy" id="549789"/>
    <lineage>
        <taxon>Bacteria</taxon>
        <taxon>Bacillati</taxon>
        <taxon>Cyanobacteriota</taxon>
        <taxon>Cyanophyceae</taxon>
        <taxon>Oscillatoriophycideae</taxon>
        <taxon>Oscillatoriales</taxon>
        <taxon>Oscillatoriaceae</taxon>
        <taxon>Phormidium</taxon>
    </lineage>
</organism>
<keyword evidence="2" id="KW-1185">Reference proteome</keyword>
<dbReference type="OrthoDB" id="532271at2"/>
<gene>
    <name evidence="1" type="ORF">NIES30_22120</name>
</gene>
<dbReference type="Proteomes" id="UP000185557">
    <property type="component" value="Unassembled WGS sequence"/>
</dbReference>
<name>A0A1U7IZJ0_9CYAN</name>
<comment type="caution">
    <text evidence="1">The sequence shown here is derived from an EMBL/GenBank/DDBJ whole genome shotgun (WGS) entry which is preliminary data.</text>
</comment>
<proteinExistence type="predicted"/>